<gene>
    <name evidence="2" type="ORF">E2986_01113</name>
</gene>
<evidence type="ECO:0000313" key="2">
    <source>
        <dbReference type="EMBL" id="KAF3428547.1"/>
    </source>
</evidence>
<accession>A0A833W9H0</accession>
<dbReference type="AlphaFoldDB" id="A0A833W9H0"/>
<feature type="compositionally biased region" description="Low complexity" evidence="1">
    <location>
        <begin position="101"/>
        <end position="113"/>
    </location>
</feature>
<sequence length="732" mass="83777">MLHSRATAALMRLKEMDKKYNIKRNEGTRIQSNVSTESSLENSPRSSQVKSEVLNGKQDRSVLPITAEKEIRPKISPKFRMEVKIPFIDAKNDESSSINDSTTSKKSPKTSPKIRSITENDVSIEMQEKSERSRSKEFPKSLSNLETNSRYKAKIPMIGSGDSPRSNDYFSVATVFSRRSDDSEIISEAIKSVNETSFRKSSERSNEPEVIAAEDSVLLSNYAESTIEEVIKTSEEKSEIVTEQTNTINKDISMREVSLKEEQKATYEDDTFEEASSSIESSSSVDEKLKNNLEEDTVISGVKQIKITPHKQTEIVQRMVIDEDKDKEIVELIAPKIMQSTSECDIGLDEELSNYVKTTENVDEAVPINLLKLSKQVTSTKKHVRRKKYRKLSNENTEERTDSSVASEHERLTERKENSVESFTSTKSVKNGKETQKETCLPIRHHKEKYINKIADGKLKTEIEDGSPETDLSEDKFLRETPKQSDVTSTLRKLNKDAINAIVRRDRVQAFVETPDKFRPCKNCGTIMKLPSVDGANNAVDYDGDDSSLENFKVGKNPSHDQRIKQKKVKYKKVSKSSKSRKSNCGKIDGKHSRFDCRQTHRLRKQAVTIRLQQEREDIRNYLMELEHTRLKFTPGTMFSQLPAFKPLEFPKIAAFTKPEESSKFKAKDEIAELQERIVTIRQWLKDQYILYRDYSSLAQTVNSKYIPSSLEDAKRVYVLFIQSFFHVQIKI</sequence>
<dbReference type="Proteomes" id="UP000655588">
    <property type="component" value="Unassembled WGS sequence"/>
</dbReference>
<feature type="compositionally biased region" description="Polar residues" evidence="1">
    <location>
        <begin position="28"/>
        <end position="50"/>
    </location>
</feature>
<comment type="caution">
    <text evidence="2">The sequence shown here is derived from an EMBL/GenBank/DDBJ whole genome shotgun (WGS) entry which is preliminary data.</text>
</comment>
<evidence type="ECO:0000313" key="3">
    <source>
        <dbReference type="Proteomes" id="UP000655588"/>
    </source>
</evidence>
<proteinExistence type="predicted"/>
<reference evidence="2" key="1">
    <citation type="submission" date="2019-11" db="EMBL/GenBank/DDBJ databases">
        <title>The nuclear and mitochondrial genomes of Frieseomelitta varia - a highly eusocial stingless bee (Meliponini) with a permanently sterile worker caste.</title>
        <authorList>
            <person name="Freitas F.C.P."/>
            <person name="Lourenco A.P."/>
            <person name="Nunes F.M.F."/>
            <person name="Paschoal A.R."/>
            <person name="Abreu F.C.P."/>
            <person name="Barbin F.O."/>
            <person name="Bataglia L."/>
            <person name="Cardoso-Junior C.A.M."/>
            <person name="Cervoni M.S."/>
            <person name="Silva S.R."/>
            <person name="Dalarmi F."/>
            <person name="Del Lama M.A."/>
            <person name="Depintor T.S."/>
            <person name="Ferreira K.M."/>
            <person name="Goria P.S."/>
            <person name="Jaskot M.C."/>
            <person name="Lago D.C."/>
            <person name="Luna-Lucena D."/>
            <person name="Moda L.M."/>
            <person name="Nascimento L."/>
            <person name="Pedrino M."/>
            <person name="Rabico F.O."/>
            <person name="Sanches F.C."/>
            <person name="Santos D.E."/>
            <person name="Santos C.G."/>
            <person name="Vieira J."/>
            <person name="Lopes T.F."/>
            <person name="Barchuk A.R."/>
            <person name="Hartfelder K."/>
            <person name="Simoes Z.L.P."/>
            <person name="Bitondi M.M.G."/>
            <person name="Pinheiro D.G."/>
        </authorList>
    </citation>
    <scope>NUCLEOTIDE SEQUENCE</scope>
    <source>
        <strain evidence="2">USP_RPSP 00005682</strain>
        <tissue evidence="2">Whole individual</tissue>
    </source>
</reference>
<protein>
    <submittedName>
        <fullName evidence="2">Uncharacterized protein</fullName>
    </submittedName>
</protein>
<feature type="compositionally biased region" description="Polar residues" evidence="1">
    <location>
        <begin position="420"/>
        <end position="429"/>
    </location>
</feature>
<name>A0A833W9H0_9HYME</name>
<feature type="region of interest" description="Disordered" evidence="1">
    <location>
        <begin position="19"/>
        <end position="61"/>
    </location>
</feature>
<organism evidence="2 3">
    <name type="scientific">Frieseomelitta varia</name>
    <dbReference type="NCBI Taxonomy" id="561572"/>
    <lineage>
        <taxon>Eukaryota</taxon>
        <taxon>Metazoa</taxon>
        <taxon>Ecdysozoa</taxon>
        <taxon>Arthropoda</taxon>
        <taxon>Hexapoda</taxon>
        <taxon>Insecta</taxon>
        <taxon>Pterygota</taxon>
        <taxon>Neoptera</taxon>
        <taxon>Endopterygota</taxon>
        <taxon>Hymenoptera</taxon>
        <taxon>Apocrita</taxon>
        <taxon>Aculeata</taxon>
        <taxon>Apoidea</taxon>
        <taxon>Anthophila</taxon>
        <taxon>Apidae</taxon>
        <taxon>Frieseomelitta</taxon>
    </lineage>
</organism>
<feature type="region of interest" description="Disordered" evidence="1">
    <location>
        <begin position="92"/>
        <end position="145"/>
    </location>
</feature>
<feature type="compositionally biased region" description="Basic and acidic residues" evidence="1">
    <location>
        <begin position="397"/>
        <end position="419"/>
    </location>
</feature>
<feature type="region of interest" description="Disordered" evidence="1">
    <location>
        <begin position="384"/>
        <end position="436"/>
    </location>
</feature>
<dbReference type="EMBL" id="WNWW01000212">
    <property type="protein sequence ID" value="KAF3428547.1"/>
    <property type="molecule type" value="Genomic_DNA"/>
</dbReference>
<keyword evidence="3" id="KW-1185">Reference proteome</keyword>
<feature type="compositionally biased region" description="Basic and acidic residues" evidence="1">
    <location>
        <begin position="126"/>
        <end position="139"/>
    </location>
</feature>
<evidence type="ECO:0000256" key="1">
    <source>
        <dbReference type="SAM" id="MobiDB-lite"/>
    </source>
</evidence>